<evidence type="ECO:0000256" key="2">
    <source>
        <dbReference type="ARBA" id="ARBA00004496"/>
    </source>
</evidence>
<evidence type="ECO:0000256" key="1">
    <source>
        <dbReference type="ARBA" id="ARBA00003681"/>
    </source>
</evidence>
<evidence type="ECO:0000256" key="3">
    <source>
        <dbReference type="ARBA" id="ARBA00020422"/>
    </source>
</evidence>
<feature type="domain" description="HPr" evidence="6">
    <location>
        <begin position="3"/>
        <end position="87"/>
    </location>
</feature>
<evidence type="ECO:0000313" key="8">
    <source>
        <dbReference type="Proteomes" id="UP001158045"/>
    </source>
</evidence>
<dbReference type="SUPFAM" id="SSF55594">
    <property type="entry name" value="HPr-like"/>
    <property type="match status" value="1"/>
</dbReference>
<dbReference type="Pfam" id="PF00381">
    <property type="entry name" value="PTS-HPr"/>
    <property type="match status" value="1"/>
</dbReference>
<comment type="caution">
    <text evidence="7">The sequence shown here is derived from an EMBL/GenBank/DDBJ whole genome shotgun (WGS) entry which is preliminary data.</text>
</comment>
<keyword evidence="5" id="KW-0598">Phosphotransferase system</keyword>
<name>A0ABT6NBV3_9FIRM</name>
<dbReference type="PANTHER" id="PTHR33705:SF2">
    <property type="entry name" value="PHOSPHOCARRIER PROTEIN NPR"/>
    <property type="match status" value="1"/>
</dbReference>
<comment type="function">
    <text evidence="1">General (non sugar-specific) component of the phosphoenolpyruvate-dependent sugar phosphotransferase system (sugar PTS). This major carbohydrate active-transport system catalyzes the phosphorylation of incoming sugar substrates concomitantly with their translocation across the cell membrane. The phosphoryl group from phosphoenolpyruvate (PEP) is transferred to the phosphoryl carrier protein HPr by enzyme I. Phospho-HPr then transfers it to the PTS EIIA domain.</text>
</comment>
<dbReference type="PRINTS" id="PR00107">
    <property type="entry name" value="PHOSPHOCPHPR"/>
</dbReference>
<gene>
    <name evidence="7" type="ORF">QE109_07045</name>
</gene>
<dbReference type="Gene3D" id="3.30.1340.10">
    <property type="entry name" value="HPr-like"/>
    <property type="match status" value="1"/>
</dbReference>
<dbReference type="PROSITE" id="PS00369">
    <property type="entry name" value="PTS_HPR_HIS"/>
    <property type="match status" value="1"/>
</dbReference>
<organism evidence="7 8">
    <name type="scientific">Fusibacter bizertensis</name>
    <dbReference type="NCBI Taxonomy" id="1488331"/>
    <lineage>
        <taxon>Bacteria</taxon>
        <taxon>Bacillati</taxon>
        <taxon>Bacillota</taxon>
        <taxon>Clostridia</taxon>
        <taxon>Eubacteriales</taxon>
        <taxon>Eubacteriales Family XII. Incertae Sedis</taxon>
        <taxon>Fusibacter</taxon>
    </lineage>
</organism>
<keyword evidence="8" id="KW-1185">Reference proteome</keyword>
<dbReference type="PROSITE" id="PS51350">
    <property type="entry name" value="PTS_HPR_DOM"/>
    <property type="match status" value="1"/>
</dbReference>
<dbReference type="NCBIfam" id="TIGR01003">
    <property type="entry name" value="PTS_HPr_family"/>
    <property type="match status" value="1"/>
</dbReference>
<dbReference type="PANTHER" id="PTHR33705">
    <property type="entry name" value="PHOSPHOCARRIER PROTEIN HPR"/>
    <property type="match status" value="1"/>
</dbReference>
<evidence type="ECO:0000256" key="4">
    <source>
        <dbReference type="ARBA" id="ARBA00022490"/>
    </source>
</evidence>
<sequence>MSLKNIQVTVQSETGLHARPASQFVSEASKYLSDIKIEKNNKTVNGKSIMNVLSLCVNNGDQITIIADGEDEDIAIQGVLALFEKGL</sequence>
<dbReference type="Proteomes" id="UP001158045">
    <property type="component" value="Unassembled WGS sequence"/>
</dbReference>
<dbReference type="InterPro" id="IPR001020">
    <property type="entry name" value="PTS_HPr_His_P_site"/>
</dbReference>
<dbReference type="InterPro" id="IPR035895">
    <property type="entry name" value="HPr-like_sf"/>
</dbReference>
<dbReference type="InterPro" id="IPR000032">
    <property type="entry name" value="HPr-like"/>
</dbReference>
<comment type="subcellular location">
    <subcellularLocation>
        <location evidence="2">Cytoplasm</location>
    </subcellularLocation>
</comment>
<keyword evidence="4" id="KW-0963">Cytoplasm</keyword>
<evidence type="ECO:0000256" key="5">
    <source>
        <dbReference type="ARBA" id="ARBA00022683"/>
    </source>
</evidence>
<dbReference type="EMBL" id="JARYZI010000004">
    <property type="protein sequence ID" value="MDH8677897.1"/>
    <property type="molecule type" value="Genomic_DNA"/>
</dbReference>
<dbReference type="InterPro" id="IPR050399">
    <property type="entry name" value="HPr"/>
</dbReference>
<dbReference type="CDD" id="cd00367">
    <property type="entry name" value="PTS-HPr_like"/>
    <property type="match status" value="1"/>
</dbReference>
<protein>
    <recommendedName>
        <fullName evidence="3">Phosphocarrier protein HPr</fullName>
    </recommendedName>
</protein>
<evidence type="ECO:0000259" key="6">
    <source>
        <dbReference type="PROSITE" id="PS51350"/>
    </source>
</evidence>
<evidence type="ECO:0000313" key="7">
    <source>
        <dbReference type="EMBL" id="MDH8677897.1"/>
    </source>
</evidence>
<reference evidence="7 8" key="1">
    <citation type="submission" date="2023-04" db="EMBL/GenBank/DDBJ databases">
        <title>Fusibacter bizertensis strain WBS, isolated from littoral bottom sediments of the Arctic seas - biochemical and genomic analysis.</title>
        <authorList>
            <person name="Brioukhanov A.L."/>
        </authorList>
    </citation>
    <scope>NUCLEOTIDE SEQUENCE [LARGE SCALE GENOMIC DNA]</scope>
    <source>
        <strain evidence="7 8">WBS</strain>
    </source>
</reference>
<accession>A0ABT6NBV3</accession>
<proteinExistence type="predicted"/>